<keyword evidence="4" id="KW-0489">Methyltransferase</keyword>
<dbReference type="Proteomes" id="UP001230685">
    <property type="component" value="Unassembled WGS sequence"/>
</dbReference>
<evidence type="ECO:0000256" key="1">
    <source>
        <dbReference type="ARBA" id="ARBA00022679"/>
    </source>
</evidence>
<evidence type="ECO:0000313" key="4">
    <source>
        <dbReference type="EMBL" id="MDP1028375.1"/>
    </source>
</evidence>
<keyword evidence="5" id="KW-1185">Reference proteome</keyword>
<sequence length="280" mass="30877">MRDRAAFLSSSSPRRRGSRRADLSPPSRTLACLDSRLRGNDGRWLVPTLLALTLTLAACDGTKPLIKHEPDKPGPFPAADRPVARIVSSRWSNEDARDRLREAKSVMDGAAIRPGMTIADIGAGEGYYTIRLAARVGKEGRVLAEDVVPAVRDQLAERVSRERLENVSVRLGEPADPKLPDDSFDRVLMVHMYHEIAQPYEFLWRLRPSLKPDGLVVVVDANRRTQDHGTPPALLRCEFAAVGYRQVSMQPMPSAGGYLATFRAEGPRPEPAAIKPCRLG</sequence>
<evidence type="ECO:0000313" key="5">
    <source>
        <dbReference type="Proteomes" id="UP001230685"/>
    </source>
</evidence>
<dbReference type="InterPro" id="IPR029063">
    <property type="entry name" value="SAM-dependent_MTases_sf"/>
</dbReference>
<proteinExistence type="predicted"/>
<dbReference type="PANTHER" id="PTHR43861">
    <property type="entry name" value="TRANS-ACONITATE 2-METHYLTRANSFERASE-RELATED"/>
    <property type="match status" value="1"/>
</dbReference>
<keyword evidence="1" id="KW-0808">Transferase</keyword>
<dbReference type="Pfam" id="PF13649">
    <property type="entry name" value="Methyltransf_25"/>
    <property type="match status" value="1"/>
</dbReference>
<evidence type="ECO:0000259" key="3">
    <source>
        <dbReference type="Pfam" id="PF13649"/>
    </source>
</evidence>
<reference evidence="4 5" key="1">
    <citation type="submission" date="2023-07" db="EMBL/GenBank/DDBJ databases">
        <authorList>
            <person name="Kim M.K."/>
        </authorList>
    </citation>
    <scope>NUCLEOTIDE SEQUENCE [LARGE SCALE GENOMIC DNA]</scope>
    <source>
        <strain evidence="4 5">KR1UV-12</strain>
    </source>
</reference>
<dbReference type="CDD" id="cd02440">
    <property type="entry name" value="AdoMet_MTases"/>
    <property type="match status" value="1"/>
</dbReference>
<feature type="region of interest" description="Disordered" evidence="2">
    <location>
        <begin position="1"/>
        <end position="26"/>
    </location>
</feature>
<dbReference type="SUPFAM" id="SSF53335">
    <property type="entry name" value="S-adenosyl-L-methionine-dependent methyltransferases"/>
    <property type="match status" value="1"/>
</dbReference>
<comment type="caution">
    <text evidence="4">The sequence shown here is derived from an EMBL/GenBank/DDBJ whole genome shotgun (WGS) entry which is preliminary data.</text>
</comment>
<protein>
    <submittedName>
        <fullName evidence="4">Methyltransferase domain-containing protein</fullName>
    </submittedName>
</protein>
<accession>A0ABT9EN38</accession>
<dbReference type="InterPro" id="IPR041698">
    <property type="entry name" value="Methyltransf_25"/>
</dbReference>
<feature type="domain" description="Methyltransferase" evidence="3">
    <location>
        <begin position="118"/>
        <end position="214"/>
    </location>
</feature>
<name>A0ABT9EN38_9SPHN</name>
<dbReference type="RefSeq" id="WP_305174102.1">
    <property type="nucleotide sequence ID" value="NZ_JAUUDS010000009.1"/>
</dbReference>
<dbReference type="Gene3D" id="3.40.50.150">
    <property type="entry name" value="Vaccinia Virus protein VP39"/>
    <property type="match status" value="1"/>
</dbReference>
<dbReference type="PANTHER" id="PTHR43861:SF3">
    <property type="entry name" value="PUTATIVE (AFU_ORTHOLOGUE AFUA_2G14390)-RELATED"/>
    <property type="match status" value="1"/>
</dbReference>
<dbReference type="GO" id="GO:0008168">
    <property type="term" value="F:methyltransferase activity"/>
    <property type="evidence" value="ECO:0007669"/>
    <property type="project" value="UniProtKB-KW"/>
</dbReference>
<dbReference type="GO" id="GO:0032259">
    <property type="term" value="P:methylation"/>
    <property type="evidence" value="ECO:0007669"/>
    <property type="project" value="UniProtKB-KW"/>
</dbReference>
<gene>
    <name evidence="4" type="ORF">Q5H91_14215</name>
</gene>
<organism evidence="4 5">
    <name type="scientific">Sphingomonas aurea</name>
    <dbReference type="NCBI Taxonomy" id="3063994"/>
    <lineage>
        <taxon>Bacteria</taxon>
        <taxon>Pseudomonadati</taxon>
        <taxon>Pseudomonadota</taxon>
        <taxon>Alphaproteobacteria</taxon>
        <taxon>Sphingomonadales</taxon>
        <taxon>Sphingomonadaceae</taxon>
        <taxon>Sphingomonas</taxon>
    </lineage>
</organism>
<dbReference type="EMBL" id="JAUUDS010000009">
    <property type="protein sequence ID" value="MDP1028375.1"/>
    <property type="molecule type" value="Genomic_DNA"/>
</dbReference>
<evidence type="ECO:0000256" key="2">
    <source>
        <dbReference type="SAM" id="MobiDB-lite"/>
    </source>
</evidence>